<reference evidence="1" key="2">
    <citation type="submission" date="2025-09" db="UniProtKB">
        <authorList>
            <consortium name="Ensembl"/>
        </authorList>
    </citation>
    <scope>IDENTIFICATION</scope>
</reference>
<dbReference type="Proteomes" id="UP000261340">
    <property type="component" value="Unplaced"/>
</dbReference>
<evidence type="ECO:0000313" key="2">
    <source>
        <dbReference type="Proteomes" id="UP000261340"/>
    </source>
</evidence>
<proteinExistence type="predicted"/>
<protein>
    <submittedName>
        <fullName evidence="1">Uncharacterized protein</fullName>
    </submittedName>
</protein>
<dbReference type="AlphaFoldDB" id="A0A3Q0R7I9"/>
<sequence length="99" mass="11157">MVTIFVLFESINISLLQNRPSQEGLRSLSDITQECFHILYKTENEITGGSLGNDLTLSLPLESVTRFEVSLNTEVYRKPTHTDQLWMWLPGTGTPSSLV</sequence>
<evidence type="ECO:0000313" key="1">
    <source>
        <dbReference type="Ensembl" id="ENSACIP00000006466.1"/>
    </source>
</evidence>
<accession>A0A3Q0R7I9</accession>
<name>A0A3Q0R7I9_AMPCI</name>
<organism evidence="1 2">
    <name type="scientific">Amphilophus citrinellus</name>
    <name type="common">Midas cichlid</name>
    <name type="synonym">Cichlasoma citrinellum</name>
    <dbReference type="NCBI Taxonomy" id="61819"/>
    <lineage>
        <taxon>Eukaryota</taxon>
        <taxon>Metazoa</taxon>
        <taxon>Chordata</taxon>
        <taxon>Craniata</taxon>
        <taxon>Vertebrata</taxon>
        <taxon>Euteleostomi</taxon>
        <taxon>Actinopterygii</taxon>
        <taxon>Neopterygii</taxon>
        <taxon>Teleostei</taxon>
        <taxon>Neoteleostei</taxon>
        <taxon>Acanthomorphata</taxon>
        <taxon>Ovalentaria</taxon>
        <taxon>Cichlomorphae</taxon>
        <taxon>Cichliformes</taxon>
        <taxon>Cichlidae</taxon>
        <taxon>New World cichlids</taxon>
        <taxon>Cichlasomatinae</taxon>
        <taxon>Heroini</taxon>
        <taxon>Amphilophus</taxon>
    </lineage>
</organism>
<keyword evidence="2" id="KW-1185">Reference proteome</keyword>
<reference evidence="1" key="1">
    <citation type="submission" date="2025-08" db="UniProtKB">
        <authorList>
            <consortium name="Ensembl"/>
        </authorList>
    </citation>
    <scope>IDENTIFICATION</scope>
</reference>
<dbReference type="Ensembl" id="ENSACIT00000006658.1">
    <property type="protein sequence ID" value="ENSACIP00000006466.1"/>
    <property type="gene ID" value="ENSACIG00000005078.1"/>
</dbReference>